<keyword evidence="5" id="KW-1185">Reference proteome</keyword>
<evidence type="ECO:0000256" key="2">
    <source>
        <dbReference type="ARBA" id="ARBA00093450"/>
    </source>
</evidence>
<dbReference type="HAMAP" id="MF_00632">
    <property type="entry name" value="UPF0234"/>
    <property type="match status" value="1"/>
</dbReference>
<keyword evidence="1 3" id="KW-0547">Nucleotide-binding</keyword>
<dbReference type="GO" id="GO:0000166">
    <property type="term" value="F:nucleotide binding"/>
    <property type="evidence" value="ECO:0007669"/>
    <property type="project" value="UniProtKB-UniRule"/>
</dbReference>
<dbReference type="OrthoDB" id="9801447at2"/>
<organism evidence="4 5">
    <name type="scientific">Alkaliphilus pronyensis</name>
    <dbReference type="NCBI Taxonomy" id="1482732"/>
    <lineage>
        <taxon>Bacteria</taxon>
        <taxon>Bacillati</taxon>
        <taxon>Bacillota</taxon>
        <taxon>Clostridia</taxon>
        <taxon>Peptostreptococcales</taxon>
        <taxon>Natronincolaceae</taxon>
        <taxon>Alkaliphilus</taxon>
    </lineage>
</organism>
<dbReference type="SUPFAM" id="SSF89963">
    <property type="entry name" value="YajQ-like"/>
    <property type="match status" value="2"/>
</dbReference>
<comment type="function">
    <text evidence="3">Nucleotide-binding protein.</text>
</comment>
<evidence type="ECO:0000313" key="5">
    <source>
        <dbReference type="Proteomes" id="UP000432715"/>
    </source>
</evidence>
<dbReference type="RefSeq" id="WP_151861474.1">
    <property type="nucleotide sequence ID" value="NZ_WBZC01000036.1"/>
</dbReference>
<dbReference type="Gene3D" id="3.30.70.860">
    <property type="match status" value="1"/>
</dbReference>
<accession>A0A6I0F3V7</accession>
<dbReference type="AlphaFoldDB" id="A0A6I0F3V7"/>
<evidence type="ECO:0000256" key="3">
    <source>
        <dbReference type="HAMAP-Rule" id="MF_00632"/>
    </source>
</evidence>
<reference evidence="4 5" key="1">
    <citation type="submission" date="2019-10" db="EMBL/GenBank/DDBJ databases">
        <title>Alkaliphilus serpentinus sp. nov. and Alkaliphilus pronyensis sp. nov., two novel anaerobic alkaliphilic species isolated from the serpentinized-hosted hydrothermal field of the Prony Bay (New Caledonia).</title>
        <authorList>
            <person name="Postec A."/>
        </authorList>
    </citation>
    <scope>NUCLEOTIDE SEQUENCE [LARGE SCALE GENOMIC DNA]</scope>
    <source>
        <strain evidence="4 5">LacV</strain>
    </source>
</reference>
<dbReference type="Gene3D" id="3.30.70.990">
    <property type="entry name" value="YajQ-like, domain 2"/>
    <property type="match status" value="1"/>
</dbReference>
<dbReference type="InterPro" id="IPR007551">
    <property type="entry name" value="YajQ/Smlt4090-like"/>
</dbReference>
<gene>
    <name evidence="4" type="ORF">F8154_09990</name>
</gene>
<dbReference type="Proteomes" id="UP000432715">
    <property type="component" value="Unassembled WGS sequence"/>
</dbReference>
<dbReference type="CDD" id="cd11740">
    <property type="entry name" value="YajQ_like"/>
    <property type="match status" value="1"/>
</dbReference>
<protein>
    <recommendedName>
        <fullName evidence="3">Nucleotide-binding protein F8154_09990</fullName>
    </recommendedName>
</protein>
<dbReference type="InterPro" id="IPR035570">
    <property type="entry name" value="UPF0234_N"/>
</dbReference>
<name>A0A6I0F3V7_9FIRM</name>
<proteinExistence type="inferred from homology"/>
<dbReference type="NCBIfam" id="NF003819">
    <property type="entry name" value="PRK05412.1"/>
    <property type="match status" value="1"/>
</dbReference>
<dbReference type="InterPro" id="IPR036183">
    <property type="entry name" value="YajQ-like_sf"/>
</dbReference>
<dbReference type="EMBL" id="WBZC01000036">
    <property type="protein sequence ID" value="KAB3534002.1"/>
    <property type="molecule type" value="Genomic_DNA"/>
</dbReference>
<evidence type="ECO:0000313" key="4">
    <source>
        <dbReference type="EMBL" id="KAB3534002.1"/>
    </source>
</evidence>
<dbReference type="InterPro" id="IPR035571">
    <property type="entry name" value="UPF0234-like_C"/>
</dbReference>
<comment type="caution">
    <text evidence="4">The sequence shown here is derived from an EMBL/GenBank/DDBJ whole genome shotgun (WGS) entry which is preliminary data.</text>
</comment>
<comment type="similarity">
    <text evidence="2 3">Belongs to the YajQ family.</text>
</comment>
<dbReference type="PANTHER" id="PTHR30476:SF0">
    <property type="entry name" value="UPF0234 PROTEIN YAJQ"/>
    <property type="match status" value="1"/>
</dbReference>
<dbReference type="Pfam" id="PF04461">
    <property type="entry name" value="YajQ"/>
    <property type="match status" value="1"/>
</dbReference>
<sequence length="163" mass="18196">MAKDSSFDIISKVDLQEVDNAVNQTSKEISQRFDLKDTNTAIELGNEEISITAEDDFKLRNVIDILQTKMTKRGISLKSLQYGKVEKSLGGRVKQIITLKQGIEKEEAKLITTAVKNAKIKVQASIQGDSVRVTGKNKDDLQAVIQLLKSADLPFPLQFVNYR</sequence>
<evidence type="ECO:0000256" key="1">
    <source>
        <dbReference type="ARBA" id="ARBA00022741"/>
    </source>
</evidence>
<dbReference type="GO" id="GO:0005829">
    <property type="term" value="C:cytosol"/>
    <property type="evidence" value="ECO:0007669"/>
    <property type="project" value="TreeGrafter"/>
</dbReference>
<dbReference type="PANTHER" id="PTHR30476">
    <property type="entry name" value="UPF0234 PROTEIN YAJQ"/>
    <property type="match status" value="1"/>
</dbReference>